<gene>
    <name evidence="4" type="ORF">AGLY_000028</name>
</gene>
<proteinExistence type="inferred from homology"/>
<dbReference type="InterPro" id="IPR020941">
    <property type="entry name" value="SUFU-like_domain"/>
</dbReference>
<dbReference type="GO" id="GO:0005634">
    <property type="term" value="C:nucleus"/>
    <property type="evidence" value="ECO:0007669"/>
    <property type="project" value="UniProtKB-SubCell"/>
</dbReference>
<dbReference type="Pfam" id="PF12470">
    <property type="entry name" value="SUFU_C"/>
    <property type="match status" value="1"/>
</dbReference>
<dbReference type="Gene3D" id="3.30.1360.230">
    <property type="entry name" value="Sufu, C-terminal domain"/>
    <property type="match status" value="1"/>
</dbReference>
<name>A0A6G0U6A9_APHGL</name>
<dbReference type="InterPro" id="IPR016591">
    <property type="entry name" value="Suppressor_of_fused_euk"/>
</dbReference>
<keyword evidence="5" id="KW-1185">Reference proteome</keyword>
<feature type="domain" description="Suppressor of fused-like" evidence="2">
    <location>
        <begin position="63"/>
        <end position="261"/>
    </location>
</feature>
<evidence type="ECO:0000313" key="4">
    <source>
        <dbReference type="EMBL" id="KAE9544487.1"/>
    </source>
</evidence>
<dbReference type="InterPro" id="IPR007768">
    <property type="entry name" value="Suppressor_of_fused"/>
</dbReference>
<evidence type="ECO:0000313" key="5">
    <source>
        <dbReference type="Proteomes" id="UP000475862"/>
    </source>
</evidence>
<evidence type="ECO:0000259" key="2">
    <source>
        <dbReference type="Pfam" id="PF05076"/>
    </source>
</evidence>
<keyword evidence="1" id="KW-0539">Nucleus</keyword>
<dbReference type="SUPFAM" id="SSF103359">
    <property type="entry name" value="Suppressor of Fused, N-terminal domain"/>
    <property type="match status" value="1"/>
</dbReference>
<dbReference type="EMBL" id="VYZN01000001">
    <property type="protein sequence ID" value="KAE9544487.1"/>
    <property type="molecule type" value="Genomic_DNA"/>
</dbReference>
<organism evidence="4 5">
    <name type="scientific">Aphis glycines</name>
    <name type="common">Soybean aphid</name>
    <dbReference type="NCBI Taxonomy" id="307491"/>
    <lineage>
        <taxon>Eukaryota</taxon>
        <taxon>Metazoa</taxon>
        <taxon>Ecdysozoa</taxon>
        <taxon>Arthropoda</taxon>
        <taxon>Hexapoda</taxon>
        <taxon>Insecta</taxon>
        <taxon>Pterygota</taxon>
        <taxon>Neoptera</taxon>
        <taxon>Paraneoptera</taxon>
        <taxon>Hemiptera</taxon>
        <taxon>Sternorrhyncha</taxon>
        <taxon>Aphidomorpha</taxon>
        <taxon>Aphidoidea</taxon>
        <taxon>Aphididae</taxon>
        <taxon>Aphidini</taxon>
        <taxon>Aphis</taxon>
        <taxon>Aphis</taxon>
    </lineage>
</organism>
<evidence type="ECO:0000256" key="1">
    <source>
        <dbReference type="PIRNR" id="PIRNR011844"/>
    </source>
</evidence>
<dbReference type="PANTHER" id="PTHR10928">
    <property type="entry name" value="SUPPRESSOR OF FUSED"/>
    <property type="match status" value="1"/>
</dbReference>
<dbReference type="InterPro" id="IPR024314">
    <property type="entry name" value="SUFU_C"/>
</dbReference>
<protein>
    <recommendedName>
        <fullName evidence="1">Suppressor of fused homolog</fullName>
    </recommendedName>
</protein>
<dbReference type="AlphaFoldDB" id="A0A6G0U6A9"/>
<dbReference type="Proteomes" id="UP000475862">
    <property type="component" value="Unassembled WGS sequence"/>
</dbReference>
<dbReference type="PANTHER" id="PTHR10928:SF2">
    <property type="entry name" value="SUPPRESSOR OF FUSED HOMOLOG"/>
    <property type="match status" value="1"/>
</dbReference>
<sequence>MNESDHQNGVPCMRTPRSVTEMPYVSQTLPAGLASLYMLCKRIYPDQCNPLQATTVIKYWLGGPDPLDYISMYNNPGDRMIGIPPHWHYISFGLSDLHGDNRVHNTTNGSDGPSGFGFELTFRLLKDSSETSPPTWPARLMQSLAKYVFRTVQRFPKCKAHLPREVGALDRGGNTLYAGDHVSWHCGLDGSESRLQHMLMGEDPQLQVTVTPHGSVRFVQIVGACLEELQAVQRWNGPGVLQILKRHSVTGGSWLITNMRRGESMFDVDPSVHDEIAEGIKTEGSNLCGISAHCSWEESNNRCDKALVYKSVEHSMNNLRIINNSRAPNGDLKETDGNSNYNSCELSELTQEQYIENVHLTFNLEAGLLLPFVLKGRIRHGRHFTFKALNSNATITFVAPSVSGSLVSDEKPFVAQGSWLQVLVPNSFLDTMESSLKFLNEPVMEPLPKTINWPDRNLTITINPDKL</sequence>
<dbReference type="Pfam" id="PF05076">
    <property type="entry name" value="SUFU"/>
    <property type="match status" value="1"/>
</dbReference>
<dbReference type="OrthoDB" id="10038834at2759"/>
<dbReference type="PIRSF" id="PIRSF011844">
    <property type="entry name" value="Suppressor_of_fused_protein"/>
    <property type="match status" value="1"/>
</dbReference>
<comment type="similarity">
    <text evidence="1">Belongs to the SUFU family.</text>
</comment>
<dbReference type="GO" id="GO:0005737">
    <property type="term" value="C:cytoplasm"/>
    <property type="evidence" value="ECO:0007669"/>
    <property type="project" value="UniProtKB-SubCell"/>
</dbReference>
<keyword evidence="1" id="KW-0963">Cytoplasm</keyword>
<comment type="caution">
    <text evidence="4">The sequence shown here is derived from an EMBL/GenBank/DDBJ whole genome shotgun (WGS) entry which is preliminary data.</text>
</comment>
<accession>A0A6G0U6A9</accession>
<reference evidence="4 5" key="1">
    <citation type="submission" date="2019-08" db="EMBL/GenBank/DDBJ databases">
        <title>The genome of the soybean aphid Biotype 1, its phylome, world population structure and adaptation to the North American continent.</title>
        <authorList>
            <person name="Giordano R."/>
            <person name="Donthu R.K."/>
            <person name="Hernandez A.G."/>
            <person name="Wright C.L."/>
            <person name="Zimin A.V."/>
        </authorList>
    </citation>
    <scope>NUCLEOTIDE SEQUENCE [LARGE SCALE GENOMIC DNA]</scope>
    <source>
        <tissue evidence="4">Whole aphids</tissue>
    </source>
</reference>
<evidence type="ECO:0000259" key="3">
    <source>
        <dbReference type="Pfam" id="PF12470"/>
    </source>
</evidence>
<dbReference type="InterPro" id="IPR037181">
    <property type="entry name" value="SUFU_N"/>
</dbReference>
<comment type="subcellular location">
    <subcellularLocation>
        <location evidence="1">Cytoplasm</location>
    </subcellularLocation>
    <subcellularLocation>
        <location evidence="1">Nucleus</location>
    </subcellularLocation>
</comment>
<feature type="domain" description="Suppressor of fused C-terminal" evidence="3">
    <location>
        <begin position="275"/>
        <end position="462"/>
    </location>
</feature>
<dbReference type="InterPro" id="IPR038489">
    <property type="entry name" value="SUFU_C_sf"/>
</dbReference>